<organism evidence="2 3">
    <name type="scientific">Flavobacterium qiangtangense</name>
    <dbReference type="NCBI Taxonomy" id="1442595"/>
    <lineage>
        <taxon>Bacteria</taxon>
        <taxon>Pseudomonadati</taxon>
        <taxon>Bacteroidota</taxon>
        <taxon>Flavobacteriia</taxon>
        <taxon>Flavobacteriales</taxon>
        <taxon>Flavobacteriaceae</taxon>
        <taxon>Flavobacterium</taxon>
    </lineage>
</organism>
<gene>
    <name evidence="2" type="ORF">ACFPVY_08105</name>
</gene>
<comment type="caution">
    <text evidence="2">The sequence shown here is derived from an EMBL/GenBank/DDBJ whole genome shotgun (WGS) entry which is preliminary data.</text>
</comment>
<evidence type="ECO:0008006" key="4">
    <source>
        <dbReference type="Google" id="ProtNLM"/>
    </source>
</evidence>
<name>A0ABW1PPA6_9FLAO</name>
<feature type="signal peptide" evidence="1">
    <location>
        <begin position="1"/>
        <end position="27"/>
    </location>
</feature>
<keyword evidence="1" id="KW-0732">Signal</keyword>
<evidence type="ECO:0000256" key="1">
    <source>
        <dbReference type="SAM" id="SignalP"/>
    </source>
</evidence>
<evidence type="ECO:0000313" key="3">
    <source>
        <dbReference type="Proteomes" id="UP001596287"/>
    </source>
</evidence>
<feature type="chain" id="PRO_5046518076" description="Repeat protein (TIGR03806 family)" evidence="1">
    <location>
        <begin position="28"/>
        <end position="382"/>
    </location>
</feature>
<evidence type="ECO:0000313" key="2">
    <source>
        <dbReference type="EMBL" id="MFC6096607.1"/>
    </source>
</evidence>
<accession>A0ABW1PPA6</accession>
<sequence>MKQNYFLRNYLLLSLFFIILSCGTDDSQYVAVPEPTSPVTVDLTQVPYQKLSDYHFFDGEIKNQSPSLNVLPYEPASSLFTDYAHKKRFVWMPDGTSATFNGDEKVLELPVGAALIKTFYYTNVQNTTPVGGTRIIETRIMIRKASGWIFANYVWNTEQTEAFLDLEGSYTDISWKDENNVIKSTSYRIPNEVQCIVCHKTNQVVNGITTSVNIPIGIKPQNLNFAKTYGTSSANQLTKWIQEGYLESNFSLPTTANTVIDYNDVSKSISLRARSYVDINCAHCHQTNQHCDYRPMRFAFNETGAQNGLTNMGVCVETQDMQDFDEALSQIVNPGNINRSMMHFRLNTTNEAYRMPLHGRTIIHEEGVQLVEAWINSLSSCP</sequence>
<dbReference type="RefSeq" id="WP_379791464.1">
    <property type="nucleotide sequence ID" value="NZ_JBHSQB010000007.1"/>
</dbReference>
<dbReference type="EMBL" id="JBHSQB010000007">
    <property type="protein sequence ID" value="MFC6096607.1"/>
    <property type="molecule type" value="Genomic_DNA"/>
</dbReference>
<dbReference type="Proteomes" id="UP001596287">
    <property type="component" value="Unassembled WGS sequence"/>
</dbReference>
<keyword evidence="3" id="KW-1185">Reference proteome</keyword>
<dbReference type="PROSITE" id="PS51257">
    <property type="entry name" value="PROKAR_LIPOPROTEIN"/>
    <property type="match status" value="1"/>
</dbReference>
<proteinExistence type="predicted"/>
<protein>
    <recommendedName>
        <fullName evidence="4">Repeat protein (TIGR03806 family)</fullName>
    </recommendedName>
</protein>
<reference evidence="3" key="1">
    <citation type="journal article" date="2019" name="Int. J. Syst. Evol. Microbiol.">
        <title>The Global Catalogue of Microorganisms (GCM) 10K type strain sequencing project: providing services to taxonomists for standard genome sequencing and annotation.</title>
        <authorList>
            <consortium name="The Broad Institute Genomics Platform"/>
            <consortium name="The Broad Institute Genome Sequencing Center for Infectious Disease"/>
            <person name="Wu L."/>
            <person name="Ma J."/>
        </authorList>
    </citation>
    <scope>NUCLEOTIDE SEQUENCE [LARGE SCALE GENOMIC DNA]</scope>
    <source>
        <strain evidence="3">CCUG 49679</strain>
    </source>
</reference>